<feature type="transmembrane region" description="Helical" evidence="7">
    <location>
        <begin position="30"/>
        <end position="53"/>
    </location>
</feature>
<dbReference type="AlphaFoldDB" id="A0A0A0DHE6"/>
<dbReference type="InterPro" id="IPR027417">
    <property type="entry name" value="P-loop_NTPase"/>
</dbReference>
<evidence type="ECO:0000256" key="4">
    <source>
        <dbReference type="ARBA" id="ARBA00022840"/>
    </source>
</evidence>
<keyword evidence="5 7" id="KW-1133">Transmembrane helix</keyword>
<dbReference type="Pfam" id="PF00005">
    <property type="entry name" value="ABC_tran"/>
    <property type="match status" value="1"/>
</dbReference>
<comment type="caution">
    <text evidence="10">The sequence shown here is derived from an EMBL/GenBank/DDBJ whole genome shotgun (WGS) entry which is preliminary data.</text>
</comment>
<dbReference type="STRING" id="176090.SSIN_0727"/>
<dbReference type="InterPro" id="IPR003593">
    <property type="entry name" value="AAA+_ATPase"/>
</dbReference>
<dbReference type="GO" id="GO:0140359">
    <property type="term" value="F:ABC-type transporter activity"/>
    <property type="evidence" value="ECO:0007669"/>
    <property type="project" value="InterPro"/>
</dbReference>
<dbReference type="PROSITE" id="PS50929">
    <property type="entry name" value="ABC_TM1F"/>
    <property type="match status" value="1"/>
</dbReference>
<dbReference type="GO" id="GO:0034040">
    <property type="term" value="F:ATPase-coupled lipid transmembrane transporter activity"/>
    <property type="evidence" value="ECO:0007669"/>
    <property type="project" value="TreeGrafter"/>
</dbReference>
<gene>
    <name evidence="10" type="ORF">SSIN_0727</name>
</gene>
<dbReference type="Gene3D" id="1.20.1560.10">
    <property type="entry name" value="ABC transporter type 1, transmembrane domain"/>
    <property type="match status" value="1"/>
</dbReference>
<dbReference type="eggNOG" id="COG4988">
    <property type="taxonomic scope" value="Bacteria"/>
</dbReference>
<reference evidence="10 11" key="1">
    <citation type="submission" date="2014-06" db="EMBL/GenBank/DDBJ databases">
        <authorList>
            <person name="Teng J.L."/>
            <person name="Huang Y."/>
            <person name="Tse H."/>
            <person name="Lau S.K."/>
            <person name="Woo P.C."/>
        </authorList>
    </citation>
    <scope>NUCLEOTIDE SEQUENCE [LARGE SCALE GENOMIC DNA]</scope>
    <source>
        <strain evidence="10 11">HKU4</strain>
    </source>
</reference>
<feature type="domain" description="ABC transmembrane type-1" evidence="9">
    <location>
        <begin position="33"/>
        <end position="313"/>
    </location>
</feature>
<evidence type="ECO:0000256" key="2">
    <source>
        <dbReference type="ARBA" id="ARBA00022692"/>
    </source>
</evidence>
<evidence type="ECO:0000256" key="1">
    <source>
        <dbReference type="ARBA" id="ARBA00004651"/>
    </source>
</evidence>
<comment type="subcellular location">
    <subcellularLocation>
        <location evidence="1">Cell membrane</location>
        <topology evidence="1">Multi-pass membrane protein</topology>
    </subcellularLocation>
</comment>
<keyword evidence="11" id="KW-1185">Reference proteome</keyword>
<accession>A0A0A0DHE6</accession>
<feature type="transmembrane region" description="Helical" evidence="7">
    <location>
        <begin position="65"/>
        <end position="88"/>
    </location>
</feature>
<evidence type="ECO:0000256" key="6">
    <source>
        <dbReference type="ARBA" id="ARBA00023136"/>
    </source>
</evidence>
<dbReference type="InterPro" id="IPR039421">
    <property type="entry name" value="Type_1_exporter"/>
</dbReference>
<dbReference type="InterPro" id="IPR036640">
    <property type="entry name" value="ABC1_TM_sf"/>
</dbReference>
<dbReference type="GO" id="GO:0005886">
    <property type="term" value="C:plasma membrane"/>
    <property type="evidence" value="ECO:0007669"/>
    <property type="project" value="UniProtKB-SubCell"/>
</dbReference>
<proteinExistence type="predicted"/>
<keyword evidence="4" id="KW-0067">ATP-binding</keyword>
<name>A0A0A0DHE6_9STRE</name>
<dbReference type="SUPFAM" id="SSF90123">
    <property type="entry name" value="ABC transporter transmembrane region"/>
    <property type="match status" value="1"/>
</dbReference>
<evidence type="ECO:0000256" key="5">
    <source>
        <dbReference type="ARBA" id="ARBA00022989"/>
    </source>
</evidence>
<feature type="transmembrane region" description="Helical" evidence="7">
    <location>
        <begin position="260"/>
        <end position="278"/>
    </location>
</feature>
<evidence type="ECO:0000259" key="8">
    <source>
        <dbReference type="PROSITE" id="PS50893"/>
    </source>
</evidence>
<keyword evidence="3" id="KW-0547">Nucleotide-binding</keyword>
<dbReference type="Proteomes" id="UP000030019">
    <property type="component" value="Unassembled WGS sequence"/>
</dbReference>
<keyword evidence="2 7" id="KW-0812">Transmembrane</keyword>
<dbReference type="InterPro" id="IPR011527">
    <property type="entry name" value="ABC1_TM_dom"/>
</dbReference>
<dbReference type="RefSeq" id="WP_037615863.1">
    <property type="nucleotide sequence ID" value="NZ_JPEN01000052.1"/>
</dbReference>
<evidence type="ECO:0000313" key="11">
    <source>
        <dbReference type="Proteomes" id="UP000030019"/>
    </source>
</evidence>
<feature type="transmembrane region" description="Helical" evidence="7">
    <location>
        <begin position="284"/>
        <end position="301"/>
    </location>
</feature>
<keyword evidence="6 7" id="KW-0472">Membrane</keyword>
<dbReference type="PATRIC" id="fig|176090.4.peg.721"/>
<dbReference type="SUPFAM" id="SSF52540">
    <property type="entry name" value="P-loop containing nucleoside triphosphate hydrolases"/>
    <property type="match status" value="1"/>
</dbReference>
<organism evidence="10 11">
    <name type="scientific">Streptococcus sinensis</name>
    <dbReference type="NCBI Taxonomy" id="176090"/>
    <lineage>
        <taxon>Bacteria</taxon>
        <taxon>Bacillati</taxon>
        <taxon>Bacillota</taxon>
        <taxon>Bacilli</taxon>
        <taxon>Lactobacillales</taxon>
        <taxon>Streptococcaceae</taxon>
        <taxon>Streptococcus</taxon>
    </lineage>
</organism>
<dbReference type="SMART" id="SM00382">
    <property type="entry name" value="AAA"/>
    <property type="match status" value="1"/>
</dbReference>
<dbReference type="InterPro" id="IPR003439">
    <property type="entry name" value="ABC_transporter-like_ATP-bd"/>
</dbReference>
<dbReference type="PANTHER" id="PTHR24221">
    <property type="entry name" value="ATP-BINDING CASSETTE SUB-FAMILY B"/>
    <property type="match status" value="1"/>
</dbReference>
<dbReference type="GO" id="GO:0016887">
    <property type="term" value="F:ATP hydrolysis activity"/>
    <property type="evidence" value="ECO:0007669"/>
    <property type="project" value="InterPro"/>
</dbReference>
<dbReference type="Gene3D" id="3.40.50.300">
    <property type="entry name" value="P-loop containing nucleotide triphosphate hydrolases"/>
    <property type="match status" value="1"/>
</dbReference>
<dbReference type="PROSITE" id="PS50893">
    <property type="entry name" value="ABC_TRANSPORTER_2"/>
    <property type="match status" value="1"/>
</dbReference>
<evidence type="ECO:0000256" key="3">
    <source>
        <dbReference type="ARBA" id="ARBA00022741"/>
    </source>
</evidence>
<feature type="domain" description="ABC transporter" evidence="8">
    <location>
        <begin position="345"/>
        <end position="576"/>
    </location>
</feature>
<dbReference type="PANTHER" id="PTHR24221:SF654">
    <property type="entry name" value="ATP-BINDING CASSETTE SUB-FAMILY B MEMBER 6"/>
    <property type="match status" value="1"/>
</dbReference>
<dbReference type="GO" id="GO:0005524">
    <property type="term" value="F:ATP binding"/>
    <property type="evidence" value="ECO:0007669"/>
    <property type="project" value="UniProtKB-KW"/>
</dbReference>
<protein>
    <submittedName>
        <fullName evidence="10">Putative ABC transporter</fullName>
    </submittedName>
</protein>
<dbReference type="EMBL" id="JPEN01000052">
    <property type="protein sequence ID" value="KGM37475.1"/>
    <property type="molecule type" value="Genomic_DNA"/>
</dbReference>
<sequence>MIPKKEKMSRARRKELTGRLKEQIRPKLKLVYLSAFLSWGQFLMRILSFALIAKVLADLYDGIVISFPRVFCWLVFFNGLGFAISLLAKRYQGLASQFARDRLKAAFFQVFIDKDGEFKDGRTAADILTVASQGIDSLDTYYSYYLSLNLRTYFNCLTVLIIVFFLFPLGGLIFILSLPFIPVSIMLMQRRSRRIMARYWASYMDVGNLFLDDLQGLNTLYSYQADGKYEREFAEQAEDFRDATMELLGFQLQSVGYMDAVMYLGIGISGFVAAGMLAAGNLSLFTMIFFVLIATEFFAPIREAGYGMHLVMMTTQMADRIFSFLDSVEKRPQEPVVELPAFDRLRVDKLTFGFDGQFLFKNLSFELSRGQVFAIAGESGRGKTTLAKLLLGKLRASSGHIFFGAKSLEGISQQSLYPQVMYVSSNSTLLNSSILENLQLATDLSQAEIETWLAEKKLLSFIDKLPQGLATPVGENGNQLSPGQRQQLICVRAMLAKRSLYIFDEITSNVDQENESLIYELLDLLAQEALVIEITHKMKQVAKASEVLFLGKGNLALGRPEDLYANNKEYHQLVDTQKELEELTNGK</sequence>
<evidence type="ECO:0000256" key="7">
    <source>
        <dbReference type="SAM" id="Phobius"/>
    </source>
</evidence>
<evidence type="ECO:0000259" key="9">
    <source>
        <dbReference type="PROSITE" id="PS50929"/>
    </source>
</evidence>
<dbReference type="Pfam" id="PF00664">
    <property type="entry name" value="ABC_membrane"/>
    <property type="match status" value="1"/>
</dbReference>
<evidence type="ECO:0000313" key="10">
    <source>
        <dbReference type="EMBL" id="KGM37475.1"/>
    </source>
</evidence>